<feature type="domain" description="Glycosyl transferase family 1" evidence="1">
    <location>
        <begin position="158"/>
        <end position="320"/>
    </location>
</feature>
<reference evidence="2 5" key="1">
    <citation type="submission" date="2016-06" db="EMBL/GenBank/DDBJ databases">
        <authorList>
            <person name="Kjaerup R.B."/>
            <person name="Dalgaard T.S."/>
            <person name="Juul-Madsen H.R."/>
        </authorList>
    </citation>
    <scope>NUCLEOTIDE SEQUENCE [LARGE SCALE GENOMIC DNA]</scope>
    <source>
        <strain evidence="2 5">CECT 5115</strain>
    </source>
</reference>
<protein>
    <submittedName>
        <fullName evidence="2">Alpha-D-kanosaminyltransferase</fullName>
        <ecNumber evidence="2">2.4.1.301</ecNumber>
    </submittedName>
</protein>
<organism evidence="2 5">
    <name type="scientific">Marinomonas gallaica</name>
    <dbReference type="NCBI Taxonomy" id="1806667"/>
    <lineage>
        <taxon>Bacteria</taxon>
        <taxon>Pseudomonadati</taxon>
        <taxon>Pseudomonadota</taxon>
        <taxon>Gammaproteobacteria</taxon>
        <taxon>Oceanospirillales</taxon>
        <taxon>Oceanospirillaceae</taxon>
        <taxon>Marinomonas</taxon>
    </lineage>
</organism>
<reference evidence="3 4" key="2">
    <citation type="submission" date="2016-06" db="EMBL/GenBank/DDBJ databases">
        <authorList>
            <person name="Rodrigo-Torres L."/>
            <person name="Arahal D.R."/>
        </authorList>
    </citation>
    <scope>NUCLEOTIDE SEQUENCE [LARGE SCALE GENOMIC DNA]</scope>
    <source>
        <strain evidence="3 4">CECT 5116</strain>
    </source>
</reference>
<dbReference type="PANTHER" id="PTHR12526">
    <property type="entry name" value="GLYCOSYLTRANSFERASE"/>
    <property type="match status" value="1"/>
</dbReference>
<dbReference type="Proteomes" id="UP000092871">
    <property type="component" value="Unassembled WGS sequence"/>
</dbReference>
<dbReference type="Gene3D" id="3.40.50.2000">
    <property type="entry name" value="Glycogen Phosphorylase B"/>
    <property type="match status" value="2"/>
</dbReference>
<dbReference type="CDD" id="cd03801">
    <property type="entry name" value="GT4_PimA-like"/>
    <property type="match status" value="1"/>
</dbReference>
<dbReference type="EC" id="2.4.1.301" evidence="2"/>
<dbReference type="Pfam" id="PF00534">
    <property type="entry name" value="Glycos_transf_1"/>
    <property type="match status" value="1"/>
</dbReference>
<dbReference type="PANTHER" id="PTHR12526:SF630">
    <property type="entry name" value="GLYCOSYLTRANSFERASE"/>
    <property type="match status" value="1"/>
</dbReference>
<gene>
    <name evidence="2" type="primary">kanE</name>
    <name evidence="2" type="ORF">MGA5115_00352</name>
    <name evidence="3" type="ORF">MGA5116_01913</name>
</gene>
<dbReference type="GO" id="GO:1901135">
    <property type="term" value="P:carbohydrate derivative metabolic process"/>
    <property type="evidence" value="ECO:0007669"/>
    <property type="project" value="UniProtKB-ARBA"/>
</dbReference>
<dbReference type="EMBL" id="FLRA01000002">
    <property type="protein sequence ID" value="SBT16272.1"/>
    <property type="molecule type" value="Genomic_DNA"/>
</dbReference>
<keyword evidence="4" id="KW-1185">Reference proteome</keyword>
<dbReference type="RefSeq" id="WP_067030896.1">
    <property type="nucleotide sequence ID" value="NZ_FLRA01000002.1"/>
</dbReference>
<evidence type="ECO:0000313" key="3">
    <source>
        <dbReference type="EMBL" id="SBT21320.1"/>
    </source>
</evidence>
<name>A0A1C3JM37_9GAMM</name>
<evidence type="ECO:0000313" key="5">
    <source>
        <dbReference type="Proteomes" id="UP000092871"/>
    </source>
</evidence>
<accession>A0A1C3JM37</accession>
<evidence type="ECO:0000259" key="1">
    <source>
        <dbReference type="Pfam" id="PF00534"/>
    </source>
</evidence>
<dbReference type="EMBL" id="FLRB01000012">
    <property type="protein sequence ID" value="SBT21320.1"/>
    <property type="molecule type" value="Genomic_DNA"/>
</dbReference>
<dbReference type="OrthoDB" id="9795746at2"/>
<keyword evidence="2" id="KW-0328">Glycosyltransferase</keyword>
<dbReference type="AlphaFoldDB" id="A0A1C3JM37"/>
<dbReference type="SUPFAM" id="SSF53756">
    <property type="entry name" value="UDP-Glycosyltransferase/glycogen phosphorylase"/>
    <property type="match status" value="1"/>
</dbReference>
<keyword evidence="2" id="KW-0808">Transferase</keyword>
<evidence type="ECO:0000313" key="4">
    <source>
        <dbReference type="Proteomes" id="UP000092840"/>
    </source>
</evidence>
<dbReference type="GO" id="GO:0016757">
    <property type="term" value="F:glycosyltransferase activity"/>
    <property type="evidence" value="ECO:0007669"/>
    <property type="project" value="UniProtKB-KW"/>
</dbReference>
<proteinExistence type="predicted"/>
<sequence>MHITHVNLAKGFRGGERQTAILITELGKNSDLRQQLVCRADSPLKEYLKDVPNLSFAHANHQLDGHFNAMKTDVVHAHEAKAVHWAGFHHILRKTPYILTRRVDTPVKDKWINKKIYSKAYSRVAISNIIRNKLEQKCWGHVDLVFSVKGNLIHNEESTRSIKKSFSGKTLVGHIGALVDKHKGQKIIINSARKLAESHQHLQFLCLGDGKDKDELVALSSDLDNITWLGFQNNIGDYIHAFDYFIFPSRNEGLGSTLLDVIDAQVPIIASNAGGIPDIIKHESTGLSVLAGDAESLSSAIIRMDKDKDLQHKLIKGANEHLKKFTPESMAKSYLSIYQRALV</sequence>
<dbReference type="InterPro" id="IPR001296">
    <property type="entry name" value="Glyco_trans_1"/>
</dbReference>
<evidence type="ECO:0000313" key="2">
    <source>
        <dbReference type="EMBL" id="SBT16272.1"/>
    </source>
</evidence>
<dbReference type="Proteomes" id="UP000092840">
    <property type="component" value="Unassembled WGS sequence"/>
</dbReference>